<protein>
    <recommendedName>
        <fullName evidence="6">Maltokinase N-terminal cap domain-containing protein</fullName>
    </recommendedName>
</protein>
<dbReference type="RefSeq" id="WP_143914583.1">
    <property type="nucleotide sequence ID" value="NZ_VLNT01000020.1"/>
</dbReference>
<keyword evidence="4" id="KW-0067">ATP-binding</keyword>
<name>A0A554RP27_9ACTN</name>
<dbReference type="GO" id="GO:0016301">
    <property type="term" value="F:kinase activity"/>
    <property type="evidence" value="ECO:0007669"/>
    <property type="project" value="UniProtKB-KW"/>
</dbReference>
<dbReference type="InterPro" id="IPR040999">
    <property type="entry name" value="Mak_N_cap"/>
</dbReference>
<dbReference type="Proteomes" id="UP000316988">
    <property type="component" value="Unassembled WGS sequence"/>
</dbReference>
<keyword evidence="2" id="KW-0547">Nucleotide-binding</keyword>
<comment type="caution">
    <text evidence="7">The sequence shown here is derived from an EMBL/GenBank/DDBJ whole genome shotgun (WGS) entry which is preliminary data.</text>
</comment>
<evidence type="ECO:0000256" key="4">
    <source>
        <dbReference type="ARBA" id="ARBA00022840"/>
    </source>
</evidence>
<dbReference type="AlphaFoldDB" id="A0A554RP27"/>
<evidence type="ECO:0000256" key="3">
    <source>
        <dbReference type="ARBA" id="ARBA00022777"/>
    </source>
</evidence>
<evidence type="ECO:0000256" key="1">
    <source>
        <dbReference type="ARBA" id="ARBA00022679"/>
    </source>
</evidence>
<dbReference type="OrthoDB" id="3787729at2"/>
<keyword evidence="3" id="KW-0418">Kinase</keyword>
<keyword evidence="8" id="KW-1185">Reference proteome</keyword>
<reference evidence="7 8" key="1">
    <citation type="submission" date="2019-07" db="EMBL/GenBank/DDBJ databases">
        <authorList>
            <person name="Zhao L.H."/>
        </authorList>
    </citation>
    <scope>NUCLEOTIDE SEQUENCE [LARGE SCALE GENOMIC DNA]</scope>
    <source>
        <strain evidence="7 8">Co35</strain>
    </source>
</reference>
<sequence>MAIVHPDATLTPSKHELLSAWLPTTSWWPSTEPVPSFAANLRFDDPAGQVGMELQLLPLPVAGRFAVVTLTYRDAPLEGADLIGEMEHTALGHRWVYDGSTDPVFLAEIGAVIAEGRGGSALQLRDGTALDRPATLATGRGSGTGTGDPQIPRFVPADLPDSATGTLEASWDAHPDPVVVAWLTA</sequence>
<evidence type="ECO:0000256" key="2">
    <source>
        <dbReference type="ARBA" id="ARBA00022741"/>
    </source>
</evidence>
<feature type="region of interest" description="Disordered" evidence="5">
    <location>
        <begin position="132"/>
        <end position="154"/>
    </location>
</feature>
<organism evidence="7 8">
    <name type="scientific">Aeromicrobium piscarium</name>
    <dbReference type="NCBI Taxonomy" id="2590901"/>
    <lineage>
        <taxon>Bacteria</taxon>
        <taxon>Bacillati</taxon>
        <taxon>Actinomycetota</taxon>
        <taxon>Actinomycetes</taxon>
        <taxon>Propionibacteriales</taxon>
        <taxon>Nocardioidaceae</taxon>
        <taxon>Aeromicrobium</taxon>
    </lineage>
</organism>
<dbReference type="Pfam" id="PF18085">
    <property type="entry name" value="Mak_N_cap"/>
    <property type="match status" value="1"/>
</dbReference>
<evidence type="ECO:0000313" key="7">
    <source>
        <dbReference type="EMBL" id="TSD55801.1"/>
    </source>
</evidence>
<proteinExistence type="predicted"/>
<keyword evidence="1" id="KW-0808">Transferase</keyword>
<accession>A0A554RP27</accession>
<gene>
    <name evidence="7" type="ORF">FNM00_16190</name>
</gene>
<evidence type="ECO:0000259" key="6">
    <source>
        <dbReference type="Pfam" id="PF18085"/>
    </source>
</evidence>
<evidence type="ECO:0000256" key="5">
    <source>
        <dbReference type="SAM" id="MobiDB-lite"/>
    </source>
</evidence>
<dbReference type="GO" id="GO:0005524">
    <property type="term" value="F:ATP binding"/>
    <property type="evidence" value="ECO:0007669"/>
    <property type="project" value="UniProtKB-KW"/>
</dbReference>
<feature type="domain" description="Maltokinase N-terminal cap" evidence="6">
    <location>
        <begin position="21"/>
        <end position="102"/>
    </location>
</feature>
<dbReference type="EMBL" id="VLNT01000020">
    <property type="protein sequence ID" value="TSD55801.1"/>
    <property type="molecule type" value="Genomic_DNA"/>
</dbReference>
<evidence type="ECO:0000313" key="8">
    <source>
        <dbReference type="Proteomes" id="UP000316988"/>
    </source>
</evidence>